<feature type="chain" id="PRO_5043029743" evidence="1">
    <location>
        <begin position="18"/>
        <end position="393"/>
    </location>
</feature>
<dbReference type="Proteomes" id="UP001303760">
    <property type="component" value="Unassembled WGS sequence"/>
</dbReference>
<organism evidence="2 3">
    <name type="scientific">Achaetomium macrosporum</name>
    <dbReference type="NCBI Taxonomy" id="79813"/>
    <lineage>
        <taxon>Eukaryota</taxon>
        <taxon>Fungi</taxon>
        <taxon>Dikarya</taxon>
        <taxon>Ascomycota</taxon>
        <taxon>Pezizomycotina</taxon>
        <taxon>Sordariomycetes</taxon>
        <taxon>Sordariomycetidae</taxon>
        <taxon>Sordariales</taxon>
        <taxon>Chaetomiaceae</taxon>
        <taxon>Achaetomium</taxon>
    </lineage>
</organism>
<dbReference type="EMBL" id="MU860478">
    <property type="protein sequence ID" value="KAK4233778.1"/>
    <property type="molecule type" value="Genomic_DNA"/>
</dbReference>
<evidence type="ECO:0000256" key="1">
    <source>
        <dbReference type="SAM" id="SignalP"/>
    </source>
</evidence>
<reference evidence="2" key="2">
    <citation type="submission" date="2023-05" db="EMBL/GenBank/DDBJ databases">
        <authorList>
            <consortium name="Lawrence Berkeley National Laboratory"/>
            <person name="Steindorff A."/>
            <person name="Hensen N."/>
            <person name="Bonometti L."/>
            <person name="Westerberg I."/>
            <person name="Brannstrom I.O."/>
            <person name="Guillou S."/>
            <person name="Cros-Aarteil S."/>
            <person name="Calhoun S."/>
            <person name="Haridas S."/>
            <person name="Kuo A."/>
            <person name="Mondo S."/>
            <person name="Pangilinan J."/>
            <person name="Riley R."/>
            <person name="Labutti K."/>
            <person name="Andreopoulos B."/>
            <person name="Lipzen A."/>
            <person name="Chen C."/>
            <person name="Yanf M."/>
            <person name="Daum C."/>
            <person name="Ng V."/>
            <person name="Clum A."/>
            <person name="Ohm R."/>
            <person name="Martin F."/>
            <person name="Silar P."/>
            <person name="Natvig D."/>
            <person name="Lalanne C."/>
            <person name="Gautier V."/>
            <person name="Ament-Velasquez S.L."/>
            <person name="Kruys A."/>
            <person name="Hutchinson M.I."/>
            <person name="Powell A.J."/>
            <person name="Barry K."/>
            <person name="Miller A.N."/>
            <person name="Grigoriev I.V."/>
            <person name="Debuchy R."/>
            <person name="Gladieux P."/>
            <person name="Thoren M.H."/>
            <person name="Johannesson H."/>
        </authorList>
    </citation>
    <scope>NUCLEOTIDE SEQUENCE</scope>
    <source>
        <strain evidence="2">CBS 532.94</strain>
    </source>
</reference>
<dbReference type="Gene3D" id="2.120.10.10">
    <property type="match status" value="1"/>
</dbReference>
<keyword evidence="3" id="KW-1185">Reference proteome</keyword>
<sequence length="393" mass="42402">MRSGIIALLGLAIQVSAGLTRPPPSTKPHTFFNRTIYSPPKGVRVLYARVAELRDGTLLVTSTVAGGNFFGSGPEQAFPVWESKDGGASWTWISNITDQVNGWGMSAQPSLLELREPLGRFKPGTILASGNSWSSTGTRIDLYASTDKARTWQFVSHVAEGGRPNTTNGATPVWEPFLLTYDHQLIVYYSDQRDPLHGQKLAHQRSSNLLTWGPVTNDVTYRDYLARPGMTTVAYIPPLKQWIVTYERPIGNSSSHGAHYPVHYRLSPSPLAFDSESAASTEAGIVITLDNGTQIAPNASPYVVWSPSGGPNGTIIVSDADSSELYVNTKGGDPAGWEMKPSGQPAAYSRALHVLREEPDVLMVVGGDTFDGNGWGGLSCSVQSVRALLGQTE</sequence>
<name>A0AAN7H7D8_9PEZI</name>
<proteinExistence type="predicted"/>
<dbReference type="PANTHER" id="PTHR38792:SF1">
    <property type="entry name" value="BNR_ASP-BOX REPEAT PROTEIN"/>
    <property type="match status" value="1"/>
</dbReference>
<evidence type="ECO:0000313" key="3">
    <source>
        <dbReference type="Proteomes" id="UP001303760"/>
    </source>
</evidence>
<comment type="caution">
    <text evidence="2">The sequence shown here is derived from an EMBL/GenBank/DDBJ whole genome shotgun (WGS) entry which is preliminary data.</text>
</comment>
<dbReference type="CDD" id="cd15482">
    <property type="entry name" value="Sialidase_non-viral"/>
    <property type="match status" value="1"/>
</dbReference>
<accession>A0AAN7H7D8</accession>
<keyword evidence="1" id="KW-0732">Signal</keyword>
<dbReference type="PANTHER" id="PTHR38792">
    <property type="entry name" value="BNR/ASP-BOX REPEAT DOMAIN PROTEIN (AFU_ORTHOLOGUE AFUA_7G06430)-RELATED"/>
    <property type="match status" value="1"/>
</dbReference>
<feature type="signal peptide" evidence="1">
    <location>
        <begin position="1"/>
        <end position="17"/>
    </location>
</feature>
<dbReference type="AlphaFoldDB" id="A0AAN7H7D8"/>
<dbReference type="InterPro" id="IPR036278">
    <property type="entry name" value="Sialidase_sf"/>
</dbReference>
<protein>
    <submittedName>
        <fullName evidence="2">Sialidase</fullName>
    </submittedName>
</protein>
<gene>
    <name evidence="2" type="ORF">C8A03DRAFT_19206</name>
</gene>
<evidence type="ECO:0000313" key="2">
    <source>
        <dbReference type="EMBL" id="KAK4233778.1"/>
    </source>
</evidence>
<reference evidence="2" key="1">
    <citation type="journal article" date="2023" name="Mol. Phylogenet. Evol.">
        <title>Genome-scale phylogeny and comparative genomics of the fungal order Sordariales.</title>
        <authorList>
            <person name="Hensen N."/>
            <person name="Bonometti L."/>
            <person name="Westerberg I."/>
            <person name="Brannstrom I.O."/>
            <person name="Guillou S."/>
            <person name="Cros-Aarteil S."/>
            <person name="Calhoun S."/>
            <person name="Haridas S."/>
            <person name="Kuo A."/>
            <person name="Mondo S."/>
            <person name="Pangilinan J."/>
            <person name="Riley R."/>
            <person name="LaButti K."/>
            <person name="Andreopoulos B."/>
            <person name="Lipzen A."/>
            <person name="Chen C."/>
            <person name="Yan M."/>
            <person name="Daum C."/>
            <person name="Ng V."/>
            <person name="Clum A."/>
            <person name="Steindorff A."/>
            <person name="Ohm R.A."/>
            <person name="Martin F."/>
            <person name="Silar P."/>
            <person name="Natvig D.O."/>
            <person name="Lalanne C."/>
            <person name="Gautier V."/>
            <person name="Ament-Velasquez S.L."/>
            <person name="Kruys A."/>
            <person name="Hutchinson M.I."/>
            <person name="Powell A.J."/>
            <person name="Barry K."/>
            <person name="Miller A.N."/>
            <person name="Grigoriev I.V."/>
            <person name="Debuchy R."/>
            <person name="Gladieux P."/>
            <person name="Hiltunen Thoren M."/>
            <person name="Johannesson H."/>
        </authorList>
    </citation>
    <scope>NUCLEOTIDE SEQUENCE</scope>
    <source>
        <strain evidence="2">CBS 532.94</strain>
    </source>
</reference>
<dbReference type="SUPFAM" id="SSF50939">
    <property type="entry name" value="Sialidases"/>
    <property type="match status" value="1"/>
</dbReference>